<proteinExistence type="predicted"/>
<dbReference type="HOGENOM" id="CLU_1652623_0_0_1"/>
<dbReference type="GeneID" id="9667037"/>
<protein>
    <submittedName>
        <fullName evidence="2">Uncharacterized protein</fullName>
    </submittedName>
</protein>
<dbReference type="OMA" id="CERRETV"/>
<dbReference type="OrthoDB" id="4485682at2759"/>
<organism evidence="2 3">
    <name type="scientific">Fusarium vanettenii (strain ATCC MYA-4622 / CBS 123669 / FGSC 9596 / NRRL 45880 / 77-13-4)</name>
    <name type="common">Fusarium solani subsp. pisi</name>
    <dbReference type="NCBI Taxonomy" id="660122"/>
    <lineage>
        <taxon>Eukaryota</taxon>
        <taxon>Fungi</taxon>
        <taxon>Dikarya</taxon>
        <taxon>Ascomycota</taxon>
        <taxon>Pezizomycotina</taxon>
        <taxon>Sordariomycetes</taxon>
        <taxon>Hypocreomycetidae</taxon>
        <taxon>Hypocreales</taxon>
        <taxon>Nectriaceae</taxon>
        <taxon>Fusarium</taxon>
        <taxon>Fusarium solani species complex</taxon>
        <taxon>Fusarium vanettenii</taxon>
    </lineage>
</organism>
<feature type="region of interest" description="Disordered" evidence="1">
    <location>
        <begin position="132"/>
        <end position="160"/>
    </location>
</feature>
<dbReference type="eggNOG" id="ENOG502SPA8">
    <property type="taxonomic scope" value="Eukaryota"/>
</dbReference>
<sequence length="160" mass="18919">MVALCGKRETVRRSRARQSAKAYLSIKTEPPEIEHKTLPSPDRFPLLLHAAQCPDYIGDKRLSREERTFAYCRPTVMNDHFDDQHLVRREQAERRGEIIRCDHPECRGIKLQHVNHFRRHVKEVHGVALRTSEQVRQRRQRKQPKQRRQKAAGDAYVTHN</sequence>
<evidence type="ECO:0000256" key="1">
    <source>
        <dbReference type="SAM" id="MobiDB-lite"/>
    </source>
</evidence>
<dbReference type="RefSeq" id="XP_003039515.1">
    <property type="nucleotide sequence ID" value="XM_003039469.1"/>
</dbReference>
<evidence type="ECO:0000313" key="3">
    <source>
        <dbReference type="Proteomes" id="UP000005206"/>
    </source>
</evidence>
<name>C7ZQ97_FUSV7</name>
<feature type="compositionally biased region" description="Basic residues" evidence="1">
    <location>
        <begin position="137"/>
        <end position="150"/>
    </location>
</feature>
<accession>C7ZQ97</accession>
<dbReference type="VEuPathDB" id="FungiDB:NECHADRAFT_89113"/>
<dbReference type="EMBL" id="GG698986">
    <property type="protein sequence ID" value="EEU33802.1"/>
    <property type="molecule type" value="Genomic_DNA"/>
</dbReference>
<gene>
    <name evidence="2" type="ORF">NECHADRAFT_89113</name>
</gene>
<dbReference type="KEGG" id="nhe:NECHADRAFT_89113"/>
<dbReference type="Proteomes" id="UP000005206">
    <property type="component" value="Unassembled WGS sequence"/>
</dbReference>
<dbReference type="STRING" id="660122.C7ZQ97"/>
<evidence type="ECO:0000313" key="2">
    <source>
        <dbReference type="EMBL" id="EEU33802.1"/>
    </source>
</evidence>
<dbReference type="AlphaFoldDB" id="C7ZQ97"/>
<dbReference type="InParanoid" id="C7ZQ97"/>
<keyword evidence="3" id="KW-1185">Reference proteome</keyword>
<reference evidence="2 3" key="1">
    <citation type="journal article" date="2009" name="PLoS Genet.">
        <title>The genome of Nectria haematococca: contribution of supernumerary chromosomes to gene expansion.</title>
        <authorList>
            <person name="Coleman J.J."/>
            <person name="Rounsley S.D."/>
            <person name="Rodriguez-Carres M."/>
            <person name="Kuo A."/>
            <person name="Wasmann C.C."/>
            <person name="Grimwood J."/>
            <person name="Schmutz J."/>
            <person name="Taga M."/>
            <person name="White G.J."/>
            <person name="Zhou S."/>
            <person name="Schwartz D.C."/>
            <person name="Freitag M."/>
            <person name="Ma L.J."/>
            <person name="Danchin E.G."/>
            <person name="Henrissat B."/>
            <person name="Coutinho P.M."/>
            <person name="Nelson D.R."/>
            <person name="Straney D."/>
            <person name="Napoli C.A."/>
            <person name="Barker B.M."/>
            <person name="Gribskov M."/>
            <person name="Rep M."/>
            <person name="Kroken S."/>
            <person name="Molnar I."/>
            <person name="Rensing C."/>
            <person name="Kennell J.C."/>
            <person name="Zamora J."/>
            <person name="Farman M.L."/>
            <person name="Selker E.U."/>
            <person name="Salamov A."/>
            <person name="Shapiro H."/>
            <person name="Pangilinan J."/>
            <person name="Lindquist E."/>
            <person name="Lamers C."/>
            <person name="Grigoriev I.V."/>
            <person name="Geiser D.M."/>
            <person name="Covert S.F."/>
            <person name="Temporini E."/>
            <person name="Vanetten H.D."/>
        </authorList>
    </citation>
    <scope>NUCLEOTIDE SEQUENCE [LARGE SCALE GENOMIC DNA]</scope>
    <source>
        <strain evidence="3">ATCC MYA-4622 / CBS 123669 / FGSC 9596 / NRRL 45880 / 77-13-4</strain>
    </source>
</reference>